<name>A0A3E2DN20_9ACTN</name>
<dbReference type="EMBL" id="NOWI01000001">
    <property type="protein sequence ID" value="RFT46787.1"/>
    <property type="molecule type" value="Genomic_DNA"/>
</dbReference>
<protein>
    <recommendedName>
        <fullName evidence="3">Serine kinase</fullName>
    </recommendedName>
</protein>
<evidence type="ECO:0008006" key="3">
    <source>
        <dbReference type="Google" id="ProtNLM"/>
    </source>
</evidence>
<reference evidence="1 2" key="1">
    <citation type="submission" date="2017-07" db="EMBL/GenBank/DDBJ databases">
        <authorList>
            <person name="Sun Z.S."/>
            <person name="Albrecht U."/>
            <person name="Echele G."/>
            <person name="Lee C.C."/>
        </authorList>
    </citation>
    <scope>NUCLEOTIDE SEQUENCE [LARGE SCALE GENOMIC DNA]</scope>
    <source>
        <strain evidence="1 2">P16-029</strain>
    </source>
</reference>
<comment type="caution">
    <text evidence="1">The sequence shown here is derived from an EMBL/GenBank/DDBJ whole genome shotgun (WGS) entry which is preliminary data.</text>
</comment>
<evidence type="ECO:0000313" key="1">
    <source>
        <dbReference type="EMBL" id="RFT46787.1"/>
    </source>
</evidence>
<dbReference type="RefSeq" id="WP_065673030.1">
    <property type="nucleotide sequence ID" value="NZ_JAQDJS010000019.1"/>
</dbReference>
<dbReference type="SUPFAM" id="SSF53795">
    <property type="entry name" value="PEP carboxykinase-like"/>
    <property type="match status" value="1"/>
</dbReference>
<dbReference type="AlphaFoldDB" id="A0A3E2DN20"/>
<dbReference type="Proteomes" id="UP000259211">
    <property type="component" value="Unassembled WGS sequence"/>
</dbReference>
<accession>A0A3E2DN20</accession>
<sequence length="238" mass="25974">MDLAALGTTVQVDVSGTGLDEEELRHAWARCLADPDPDALSLTPGPMTASSLTQEITRKLISRQIGHLLMFHAGAVCHPATGDSVVFIAPGGTGKTTLATYLGRRYGYISDETVAIEPDTWRILPYPKPLSTRRPDLLGEKSELSPDDLGLQPCHPHPHVSHLVLLARDDSHDTLITPERRLDAMVTMAEQSSSIHKLPKPLHLLADLIDHTGQVWRAQYAECETLEPFIKDALGAPC</sequence>
<gene>
    <name evidence="1" type="ORF">CHT91_00160</name>
</gene>
<proteinExistence type="predicted"/>
<evidence type="ECO:0000313" key="2">
    <source>
        <dbReference type="Proteomes" id="UP000259211"/>
    </source>
</evidence>
<organism evidence="1 2">
    <name type="scientific">Cutibacterium avidum</name>
    <dbReference type="NCBI Taxonomy" id="33010"/>
    <lineage>
        <taxon>Bacteria</taxon>
        <taxon>Bacillati</taxon>
        <taxon>Actinomycetota</taxon>
        <taxon>Actinomycetes</taxon>
        <taxon>Propionibacteriales</taxon>
        <taxon>Propionibacteriaceae</taxon>
        <taxon>Cutibacterium</taxon>
    </lineage>
</organism>